<dbReference type="Proteomes" id="UP000515512">
    <property type="component" value="Chromosome"/>
</dbReference>
<organism evidence="1 2">
    <name type="scientific">Nocardia huaxiensis</name>
    <dbReference type="NCBI Taxonomy" id="2755382"/>
    <lineage>
        <taxon>Bacteria</taxon>
        <taxon>Bacillati</taxon>
        <taxon>Actinomycetota</taxon>
        <taxon>Actinomycetes</taxon>
        <taxon>Mycobacteriales</taxon>
        <taxon>Nocardiaceae</taxon>
        <taxon>Nocardia</taxon>
    </lineage>
</organism>
<sequence>MSFQPITSQEEFEKLLRKRMNRPVEKAQVATATALLEAIKAKAIPETSVSTLDSLARSYALVVHGLS</sequence>
<evidence type="ECO:0000313" key="2">
    <source>
        <dbReference type="Proteomes" id="UP000515512"/>
    </source>
</evidence>
<dbReference type="KEGG" id="nhu:H0264_21395"/>
<reference evidence="1 2" key="1">
    <citation type="submission" date="2020-07" db="EMBL/GenBank/DDBJ databases">
        <authorList>
            <person name="Zhuang K."/>
            <person name="Ran Y."/>
        </authorList>
    </citation>
    <scope>NUCLEOTIDE SEQUENCE [LARGE SCALE GENOMIC DNA]</scope>
    <source>
        <strain evidence="1 2">WCH-YHL-001</strain>
    </source>
</reference>
<keyword evidence="2" id="KW-1185">Reference proteome</keyword>
<dbReference type="AlphaFoldDB" id="A0A7D6V7E4"/>
<dbReference type="EMBL" id="CP059399">
    <property type="protein sequence ID" value="QLY27973.1"/>
    <property type="molecule type" value="Genomic_DNA"/>
</dbReference>
<name>A0A7D6V7E4_9NOCA</name>
<accession>A0A7D6V7E4</accession>
<proteinExistence type="predicted"/>
<dbReference type="RefSeq" id="WP_181579181.1">
    <property type="nucleotide sequence ID" value="NZ_CP059399.1"/>
</dbReference>
<gene>
    <name evidence="1" type="ORF">H0264_21395</name>
</gene>
<protein>
    <submittedName>
        <fullName evidence="1">Uncharacterized protein</fullName>
    </submittedName>
</protein>
<evidence type="ECO:0000313" key="1">
    <source>
        <dbReference type="EMBL" id="QLY27973.1"/>
    </source>
</evidence>